<gene>
    <name evidence="3" type="ORF">SE17_21425</name>
</gene>
<dbReference type="PANTHER" id="PTHR45947">
    <property type="entry name" value="SULFOQUINOVOSYL TRANSFERASE SQD2"/>
    <property type="match status" value="1"/>
</dbReference>
<dbReference type="PATRIC" id="fig|186479.3.peg.10862"/>
<proteinExistence type="predicted"/>
<dbReference type="SUPFAM" id="SSF53756">
    <property type="entry name" value="UDP-Glycosyltransferase/glycogen phosphorylase"/>
    <property type="match status" value="1"/>
</dbReference>
<feature type="domain" description="Glycosyltransferase subfamily 4-like N-terminal" evidence="2">
    <location>
        <begin position="15"/>
        <end position="173"/>
    </location>
</feature>
<dbReference type="InterPro" id="IPR001296">
    <property type="entry name" value="Glyco_trans_1"/>
</dbReference>
<dbReference type="Pfam" id="PF13439">
    <property type="entry name" value="Glyco_transf_4"/>
    <property type="match status" value="1"/>
</dbReference>
<evidence type="ECO:0000259" key="1">
    <source>
        <dbReference type="Pfam" id="PF00534"/>
    </source>
</evidence>
<dbReference type="GO" id="GO:0016757">
    <property type="term" value="F:glycosyltransferase activity"/>
    <property type="evidence" value="ECO:0007669"/>
    <property type="project" value="InterPro"/>
</dbReference>
<dbReference type="Gene3D" id="3.40.50.2000">
    <property type="entry name" value="Glycogen Phosphorylase B"/>
    <property type="match status" value="2"/>
</dbReference>
<dbReference type="InterPro" id="IPR050194">
    <property type="entry name" value="Glycosyltransferase_grp1"/>
</dbReference>
<keyword evidence="4" id="KW-1185">Reference proteome</keyword>
<dbReference type="InterPro" id="IPR028098">
    <property type="entry name" value="Glyco_trans_4-like_N"/>
</dbReference>
<dbReference type="PANTHER" id="PTHR45947:SF3">
    <property type="entry name" value="SULFOQUINOVOSYL TRANSFERASE SQD2"/>
    <property type="match status" value="1"/>
</dbReference>
<sequence length="367" mass="39656">MHILQIYKDYAPVLGGIENHLRDLSEALAARGHHVTVLVASLDRATHTEQPAPGLTVIKAARALHMASTPLSPAMIEAARAQRPDVVHLHFPYPPGDLAALAVPGKPPLVVTYHSDIVRQQTLLRLYRPLLEATLSRAARILPTSPNYLVSSAFLRRHAARCTVVPLGIDTARFAAPDARKAATIRARYPGPRLLFVGRLRYYKGLHHLLDAMPSVRAELLIGGTGPERERLETQAQRLGVAGRVHFLGDVPDDDLPALFQAADLFVMPAHLRAEALGLAQIEALASGLPCISTELGTGTSFANLDGVTGLVVPPADPAALAGAINTLLNDAELRARYGAAGRRRVEDHFSWTAIAQRTVDLYRTLV</sequence>
<evidence type="ECO:0000259" key="2">
    <source>
        <dbReference type="Pfam" id="PF13439"/>
    </source>
</evidence>
<dbReference type="EMBL" id="LJCR01000931">
    <property type="protein sequence ID" value="KPV51396.1"/>
    <property type="molecule type" value="Genomic_DNA"/>
</dbReference>
<dbReference type="Pfam" id="PF00534">
    <property type="entry name" value="Glycos_transf_1"/>
    <property type="match status" value="1"/>
</dbReference>
<dbReference type="Proteomes" id="UP000050509">
    <property type="component" value="Unassembled WGS sequence"/>
</dbReference>
<keyword evidence="3" id="KW-0808">Transferase</keyword>
<accession>A0A0P9F4I3</accession>
<name>A0A0P9F4I3_9CHLR</name>
<comment type="caution">
    <text evidence="3">The sequence shown here is derived from an EMBL/GenBank/DDBJ whole genome shotgun (WGS) entry which is preliminary data.</text>
</comment>
<dbReference type="AlphaFoldDB" id="A0A0P9F4I3"/>
<reference evidence="3 4" key="1">
    <citation type="submission" date="2015-09" db="EMBL/GenBank/DDBJ databases">
        <title>Draft genome sequence of Kouleothrix aurantiaca JCM 19913.</title>
        <authorList>
            <person name="Hemp J."/>
        </authorList>
    </citation>
    <scope>NUCLEOTIDE SEQUENCE [LARGE SCALE GENOMIC DNA]</scope>
    <source>
        <strain evidence="3 4">COM-B</strain>
    </source>
</reference>
<evidence type="ECO:0000313" key="4">
    <source>
        <dbReference type="Proteomes" id="UP000050509"/>
    </source>
</evidence>
<organism evidence="3 4">
    <name type="scientific">Kouleothrix aurantiaca</name>
    <dbReference type="NCBI Taxonomy" id="186479"/>
    <lineage>
        <taxon>Bacteria</taxon>
        <taxon>Bacillati</taxon>
        <taxon>Chloroflexota</taxon>
        <taxon>Chloroflexia</taxon>
        <taxon>Chloroflexales</taxon>
        <taxon>Roseiflexineae</taxon>
        <taxon>Roseiflexaceae</taxon>
        <taxon>Kouleothrix</taxon>
    </lineage>
</organism>
<evidence type="ECO:0000313" key="3">
    <source>
        <dbReference type="EMBL" id="KPV51396.1"/>
    </source>
</evidence>
<protein>
    <submittedName>
        <fullName evidence="3">Glycosyl transferase family 1</fullName>
    </submittedName>
</protein>
<feature type="domain" description="Glycosyl transferase family 1" evidence="1">
    <location>
        <begin position="192"/>
        <end position="345"/>
    </location>
</feature>